<dbReference type="InterPro" id="IPR048915">
    <property type="entry name" value="bDLD3"/>
</dbReference>
<dbReference type="Proteomes" id="UP000037179">
    <property type="component" value="Unassembled WGS sequence"/>
</dbReference>
<sequence>MTGPGEWRLLFHRRLGDSWRELVIVLGVASHETARFPPGDEADRILKWLEERCRLGELPDALRRIDRPDLAAVFDGVDFLGERSDGYTDGHARLLTATLEPIRPGPDLFFRSATLNGTHYGDSVVHKCAYFCRDIRSSVSYDLGGRYRSFESVVGVLDEAEEDDQTGYFQVFLGKSAAPTVAAKHGAPERIRLDVTGVLRLRLVAYRSDAIGNPILVGAGQVVGKSARLAALAWGDPTLFE</sequence>
<keyword evidence="4" id="KW-1185">Reference proteome</keyword>
<reference evidence="4" key="1">
    <citation type="submission" date="2015-07" db="EMBL/GenBank/DDBJ databases">
        <title>Nocardia seriolae U-1 whole genome shotgun sequence.</title>
        <authorList>
            <person name="Imajoh M."/>
            <person name="Fukumoto Y."/>
            <person name="Sukeda M."/>
            <person name="Yamane J."/>
            <person name="Yamasaki K."/>
            <person name="Shimizu M."/>
            <person name="Ohnishi K."/>
            <person name="Oshima S."/>
        </authorList>
    </citation>
    <scope>NUCLEOTIDE SEQUENCE [LARGE SCALE GENOMIC DNA]</scope>
    <source>
        <strain evidence="4">U-1</strain>
    </source>
</reference>
<dbReference type="InterPro" id="IPR038637">
    <property type="entry name" value="NPCBM_sf"/>
</dbReference>
<dbReference type="Pfam" id="PF08305">
    <property type="entry name" value="NPCBM"/>
    <property type="match status" value="1"/>
</dbReference>
<dbReference type="InterPro" id="IPR013222">
    <property type="entry name" value="Glyco_hyd_98_carb-bd"/>
</dbReference>
<gene>
    <name evidence="3" type="ORF">NSK11_contig00135-0006</name>
</gene>
<dbReference type="RefSeq" id="WP_052086955.1">
    <property type="nucleotide sequence ID" value="NZ_AP017900.1"/>
</dbReference>
<evidence type="ECO:0000313" key="4">
    <source>
        <dbReference type="Proteomes" id="UP000037179"/>
    </source>
</evidence>
<evidence type="ECO:0000259" key="1">
    <source>
        <dbReference type="Pfam" id="PF08305"/>
    </source>
</evidence>
<proteinExistence type="predicted"/>
<name>A0A0B8NMN4_9NOCA</name>
<accession>A0A0B8NMN4</accession>
<dbReference type="Gene3D" id="2.60.120.1060">
    <property type="entry name" value="NPCBM/NEW2 domain"/>
    <property type="match status" value="1"/>
</dbReference>
<evidence type="ECO:0000313" key="3">
    <source>
        <dbReference type="EMBL" id="GAP31965.1"/>
    </source>
</evidence>
<dbReference type="SUPFAM" id="SSF49785">
    <property type="entry name" value="Galactose-binding domain-like"/>
    <property type="match status" value="1"/>
</dbReference>
<dbReference type="Pfam" id="PF20690">
    <property type="entry name" value="bDLD3"/>
    <property type="match status" value="1"/>
</dbReference>
<dbReference type="CDD" id="cd01670">
    <property type="entry name" value="Death"/>
    <property type="match status" value="1"/>
</dbReference>
<feature type="domain" description="Glycosyl hydrolase family 98 putative carbohydrate-binding module" evidence="1">
    <location>
        <begin position="136"/>
        <end position="208"/>
    </location>
</feature>
<dbReference type="EMBL" id="BBYQ01000135">
    <property type="protein sequence ID" value="GAP31965.1"/>
    <property type="molecule type" value="Genomic_DNA"/>
</dbReference>
<evidence type="ECO:0000259" key="2">
    <source>
        <dbReference type="Pfam" id="PF20690"/>
    </source>
</evidence>
<dbReference type="AlphaFoldDB" id="A0A0B8NMN4"/>
<dbReference type="GeneID" id="93376142"/>
<protein>
    <submittedName>
        <fullName evidence="3">Uncharacterized protein</fullName>
    </submittedName>
</protein>
<reference evidence="3 4" key="2">
    <citation type="journal article" date="2016" name="Genome Announc.">
        <title>Draft Genome Sequence of Erythromycin- and Oxytetracycline-Sensitive Nocardia seriolae Strain U-1 (NBRC 110359).</title>
        <authorList>
            <person name="Imajoh M."/>
            <person name="Sukeda M."/>
            <person name="Shimizu M."/>
            <person name="Yamane J."/>
            <person name="Ohnishi K."/>
            <person name="Oshima S."/>
        </authorList>
    </citation>
    <scope>NUCLEOTIDE SEQUENCE [LARGE SCALE GENOMIC DNA]</scope>
    <source>
        <strain evidence="3 4">U-1</strain>
    </source>
</reference>
<dbReference type="InterPro" id="IPR008979">
    <property type="entry name" value="Galactose-bd-like_sf"/>
</dbReference>
<comment type="caution">
    <text evidence="3">The sequence shown here is derived from an EMBL/GenBank/DDBJ whole genome shotgun (WGS) entry which is preliminary data.</text>
</comment>
<feature type="domain" description="Bacterial Death-like" evidence="2">
    <location>
        <begin position="5"/>
        <end position="75"/>
    </location>
</feature>
<organism evidence="3 4">
    <name type="scientific">Nocardia seriolae</name>
    <dbReference type="NCBI Taxonomy" id="37332"/>
    <lineage>
        <taxon>Bacteria</taxon>
        <taxon>Bacillati</taxon>
        <taxon>Actinomycetota</taxon>
        <taxon>Actinomycetes</taxon>
        <taxon>Mycobacteriales</taxon>
        <taxon>Nocardiaceae</taxon>
        <taxon>Nocardia</taxon>
    </lineage>
</organism>